<proteinExistence type="predicted"/>
<evidence type="ECO:0000313" key="1">
    <source>
        <dbReference type="EMBL" id="PQK16836.1"/>
    </source>
</evidence>
<comment type="caution">
    <text evidence="1">The sequence shown here is derived from an EMBL/GenBank/DDBJ whole genome shotgun (WGS) entry which is preliminary data.</text>
</comment>
<accession>A0A2S7YKY2</accession>
<organism evidence="1 2">
    <name type="scientific">Beauveria bassiana</name>
    <name type="common">White muscardine disease fungus</name>
    <name type="synonym">Tritirachium shiotae</name>
    <dbReference type="NCBI Taxonomy" id="176275"/>
    <lineage>
        <taxon>Eukaryota</taxon>
        <taxon>Fungi</taxon>
        <taxon>Dikarya</taxon>
        <taxon>Ascomycota</taxon>
        <taxon>Pezizomycotina</taxon>
        <taxon>Sordariomycetes</taxon>
        <taxon>Hypocreomycetidae</taxon>
        <taxon>Hypocreales</taxon>
        <taxon>Cordycipitaceae</taxon>
        <taxon>Beauveria</taxon>
    </lineage>
</organism>
<evidence type="ECO:0000313" key="2">
    <source>
        <dbReference type="Proteomes" id="UP000237441"/>
    </source>
</evidence>
<dbReference type="AlphaFoldDB" id="A0A2S7YKY2"/>
<protein>
    <submittedName>
        <fullName evidence="1">Uncharacterized protein</fullName>
    </submittedName>
</protein>
<name>A0A2S7YKY2_BEABA</name>
<reference evidence="1 2" key="1">
    <citation type="submission" date="2016-07" db="EMBL/GenBank/DDBJ databases">
        <title>Comparative genomics of the entomopathogenic fungus Beauveria bassiana.</title>
        <authorList>
            <person name="Valero Jimenez C.A."/>
            <person name="Zwaan B.J."/>
            <person name="Van Kan J.A."/>
            <person name="Takken W."/>
            <person name="Debets A.J."/>
            <person name="Schoustra S.E."/>
            <person name="Koenraadt C.J."/>
        </authorList>
    </citation>
    <scope>NUCLEOTIDE SEQUENCE [LARGE SCALE GENOMIC DNA]</scope>
    <source>
        <strain evidence="1 2">ARSEF 8028</strain>
    </source>
</reference>
<dbReference type="Proteomes" id="UP000237441">
    <property type="component" value="Unassembled WGS sequence"/>
</dbReference>
<dbReference type="EMBL" id="JRHA01000007">
    <property type="protein sequence ID" value="PQK16836.1"/>
    <property type="molecule type" value="Genomic_DNA"/>
</dbReference>
<dbReference type="OrthoDB" id="4868650at2759"/>
<gene>
    <name evidence="1" type="ORF">BB8028_0007g00390</name>
</gene>
<sequence>MNSRKLPLMPNVEPHLWRTLLRWCAKQEANDRWPLVILASPTPLQICLVGVPAASTRALRGIETFTVCIGLDTCESSEVTMTSTASPKRWAIISASANAEAEYRTVYDDQSTAHDCDGGISCLCQKLASQPYGHPWIVSRAGYRKFLTQHLHSYLRNPDFFDMYTFNDHYGYGQLEMMQNLLLDFADADPLWREQWAIVEGAVLWLLDVESTPMLQIGTGHDLVDIFDLIGRMFVAMVARLERENLLSEIPSLGAVMSMFVGLFTRLRRFDIVEKTRKITGASDYDARRLASYVLAYSKQYKITLTSHVDSEAYQGDWGEIKLPTSTMNKNDPWGFFRRGQEIPQKPLQRNGLLLLWFRRDWWRCSRHHDLEKR</sequence>